<gene>
    <name evidence="1" type="ORF">CDAR_600921</name>
</gene>
<name>A0AAV4TVX4_9ARAC</name>
<protein>
    <submittedName>
        <fullName evidence="1">Uncharacterized protein</fullName>
    </submittedName>
</protein>
<dbReference type="Proteomes" id="UP001054837">
    <property type="component" value="Unassembled WGS sequence"/>
</dbReference>
<proteinExistence type="predicted"/>
<evidence type="ECO:0000313" key="2">
    <source>
        <dbReference type="Proteomes" id="UP001054837"/>
    </source>
</evidence>
<dbReference type="EMBL" id="BPLQ01010221">
    <property type="protein sequence ID" value="GIY49417.1"/>
    <property type="molecule type" value="Genomic_DNA"/>
</dbReference>
<comment type="caution">
    <text evidence="1">The sequence shown here is derived from an EMBL/GenBank/DDBJ whole genome shotgun (WGS) entry which is preliminary data.</text>
</comment>
<keyword evidence="2" id="KW-1185">Reference proteome</keyword>
<evidence type="ECO:0000313" key="1">
    <source>
        <dbReference type="EMBL" id="GIY49417.1"/>
    </source>
</evidence>
<reference evidence="1 2" key="1">
    <citation type="submission" date="2021-06" db="EMBL/GenBank/DDBJ databases">
        <title>Caerostris darwini draft genome.</title>
        <authorList>
            <person name="Kono N."/>
            <person name="Arakawa K."/>
        </authorList>
    </citation>
    <scope>NUCLEOTIDE SEQUENCE [LARGE SCALE GENOMIC DNA]</scope>
</reference>
<sequence length="104" mass="12016">MSRREIEKIELPAIPAKTSNERIARDEYNSMKTEVNNKKIITRCSSRREIVPSSEESRGRDGWGCSVGGFEIEGIALRLRLFYILDICINCCFKESNDRIFCHN</sequence>
<dbReference type="AlphaFoldDB" id="A0AAV4TVX4"/>
<accession>A0AAV4TVX4</accession>
<organism evidence="1 2">
    <name type="scientific">Caerostris darwini</name>
    <dbReference type="NCBI Taxonomy" id="1538125"/>
    <lineage>
        <taxon>Eukaryota</taxon>
        <taxon>Metazoa</taxon>
        <taxon>Ecdysozoa</taxon>
        <taxon>Arthropoda</taxon>
        <taxon>Chelicerata</taxon>
        <taxon>Arachnida</taxon>
        <taxon>Araneae</taxon>
        <taxon>Araneomorphae</taxon>
        <taxon>Entelegynae</taxon>
        <taxon>Araneoidea</taxon>
        <taxon>Araneidae</taxon>
        <taxon>Caerostris</taxon>
    </lineage>
</organism>